<protein>
    <recommendedName>
        <fullName evidence="1">NrS-1 polymerase-like helicase domain-containing protein</fullName>
    </recommendedName>
</protein>
<dbReference type="EMBL" id="NHRT01000003">
    <property type="protein sequence ID" value="OWP23729.1"/>
    <property type="molecule type" value="Genomic_DNA"/>
</dbReference>
<reference evidence="2 3" key="1">
    <citation type="submission" date="2017-05" db="EMBL/GenBank/DDBJ databases">
        <title>Genome sequencing of Fusobacterium nucleatum subsp. polymorphum KCOM 1001 (=ChDC F119).</title>
        <authorList>
            <person name="Kook J.-K."/>
            <person name="Park S.-N."/>
            <person name="Lim Y.K."/>
            <person name="Roh H."/>
        </authorList>
    </citation>
    <scope>NUCLEOTIDE SEQUENCE [LARGE SCALE GENOMIC DNA]</scope>
    <source>
        <strain evidence="2 3">KCOM 1001</strain>
    </source>
</reference>
<accession>A0A246ECU3</accession>
<dbReference type="AlphaFoldDB" id="A0A246ECU3"/>
<name>A0A246ECU3_FUSNP</name>
<sequence>MKKIKPFPKYETLEKDFPLSIKTKTTVKWNNLSPSNIARYIINAKLVGKYIYKDYAEKNGEVYETNKGMLKIFNEEYGIFVNADNVLKKMIFEFFEDDETKQIQNCCKFRYTKNPDEIIKKLLLPSLKYEINRVLEKLHNHWNAGFEKGFLSIVFKNGTLLMNVKEKKWHFTEEKSPQFLAQVYFNTNFFPLIAEKRENRLFNFLNFKLDLQTKEKQDFIKALLFDWFFIENKSHHIICFVGRHSSGKSSFMEHIKTFSNFHSWCNNISLSSLVGNKFSVPDWFYSNNIFCNETSEKYFKDNSTFKLLVAKEVLSVEQKGLDIVFLRAFSKLICLGEEPIKIKSDGGVDKRIMNFHFSEQQYLFSERERYDYKDYLEQIQEEDETGNDALLQYLAFGKYEDITQILIEGFEEFCNKKYNDNKRKFKSKYEELFGEDMEVFARIQSPYINGYETFLEPCPNCCVQLTTFLNILKELEVEQYISSTDTLREHIKKIDETIRDYKNVYREYYSKTKNVKVAVEERGNEDFYTTLAKKNNYIFGFRLREKKEIYDLLLQKVKDTEKVIATYNRIRSCFKTLTEESFNNLFPLATVTKIEVAEQQTIDLGTPHGQKEKTIDEMAEELEQLFKVE</sequence>
<organism evidence="2 3">
    <name type="scientific">Fusobacterium nucleatum subsp. polymorphum</name>
    <name type="common">Fusobacterium polymorphum</name>
    <dbReference type="NCBI Taxonomy" id="76857"/>
    <lineage>
        <taxon>Bacteria</taxon>
        <taxon>Fusobacteriati</taxon>
        <taxon>Fusobacteriota</taxon>
        <taxon>Fusobacteriia</taxon>
        <taxon>Fusobacteriales</taxon>
        <taxon>Fusobacteriaceae</taxon>
        <taxon>Fusobacterium</taxon>
    </lineage>
</organism>
<dbReference type="Gene3D" id="3.40.50.300">
    <property type="entry name" value="P-loop containing nucleotide triphosphate hydrolases"/>
    <property type="match status" value="1"/>
</dbReference>
<dbReference type="Proteomes" id="UP000197470">
    <property type="component" value="Unassembled WGS sequence"/>
</dbReference>
<proteinExistence type="predicted"/>
<gene>
    <name evidence="2" type="ORF">CA839_12235</name>
</gene>
<feature type="domain" description="NrS-1 polymerase-like helicase" evidence="1">
    <location>
        <begin position="240"/>
        <end position="343"/>
    </location>
</feature>
<comment type="caution">
    <text evidence="2">The sequence shown here is derived from an EMBL/GenBank/DDBJ whole genome shotgun (WGS) entry which is preliminary data.</text>
</comment>
<dbReference type="SUPFAM" id="SSF52540">
    <property type="entry name" value="P-loop containing nucleoside triphosphate hydrolases"/>
    <property type="match status" value="1"/>
</dbReference>
<evidence type="ECO:0000259" key="1">
    <source>
        <dbReference type="Pfam" id="PF19263"/>
    </source>
</evidence>
<evidence type="ECO:0000313" key="2">
    <source>
        <dbReference type="EMBL" id="OWP23729.1"/>
    </source>
</evidence>
<dbReference type="RefSeq" id="WP_088389676.1">
    <property type="nucleotide sequence ID" value="NZ_NHRT01000003.1"/>
</dbReference>
<dbReference type="Pfam" id="PF19263">
    <property type="entry name" value="DUF5906"/>
    <property type="match status" value="1"/>
</dbReference>
<dbReference type="InterPro" id="IPR045455">
    <property type="entry name" value="NrS-1_pol-like_helicase"/>
</dbReference>
<dbReference type="InterPro" id="IPR027417">
    <property type="entry name" value="P-loop_NTPase"/>
</dbReference>
<evidence type="ECO:0000313" key="3">
    <source>
        <dbReference type="Proteomes" id="UP000197470"/>
    </source>
</evidence>